<accession>A0A0F8W5I5</accession>
<name>A0A0F8W5I5_9ZZZZ</name>
<organism evidence="1">
    <name type="scientific">marine sediment metagenome</name>
    <dbReference type="NCBI Taxonomy" id="412755"/>
    <lineage>
        <taxon>unclassified sequences</taxon>
        <taxon>metagenomes</taxon>
        <taxon>ecological metagenomes</taxon>
    </lineage>
</organism>
<dbReference type="AlphaFoldDB" id="A0A0F8W5I5"/>
<protein>
    <submittedName>
        <fullName evidence="1">Uncharacterized protein</fullName>
    </submittedName>
</protein>
<gene>
    <name evidence="1" type="ORF">LCGC14_3109720</name>
</gene>
<evidence type="ECO:0000313" key="1">
    <source>
        <dbReference type="EMBL" id="KKK51962.1"/>
    </source>
</evidence>
<comment type="caution">
    <text evidence="1">The sequence shown here is derived from an EMBL/GenBank/DDBJ whole genome shotgun (WGS) entry which is preliminary data.</text>
</comment>
<reference evidence="1" key="1">
    <citation type="journal article" date="2015" name="Nature">
        <title>Complex archaea that bridge the gap between prokaryotes and eukaryotes.</title>
        <authorList>
            <person name="Spang A."/>
            <person name="Saw J.H."/>
            <person name="Jorgensen S.L."/>
            <person name="Zaremba-Niedzwiedzka K."/>
            <person name="Martijn J."/>
            <person name="Lind A.E."/>
            <person name="van Eijk R."/>
            <person name="Schleper C."/>
            <person name="Guy L."/>
            <person name="Ettema T.J."/>
        </authorList>
    </citation>
    <scope>NUCLEOTIDE SEQUENCE</scope>
</reference>
<dbReference type="EMBL" id="LAZR01067255">
    <property type="protein sequence ID" value="KKK51962.1"/>
    <property type="molecule type" value="Genomic_DNA"/>
</dbReference>
<proteinExistence type="predicted"/>
<dbReference type="InterPro" id="IPR058003">
    <property type="entry name" value="Phage_gp12"/>
</dbReference>
<dbReference type="Pfam" id="PF25675">
    <property type="entry name" value="Phage_nozzle"/>
    <property type="match status" value="1"/>
</dbReference>
<sequence length="74" mass="7843">LTEDIVTKGLVAFTGKTLGAGSLLLDSPTFEDGTYDFQIYGNSKVAIVKLTNDQPFGGTFVSATVDGFYTSKGR</sequence>
<feature type="non-terminal residue" evidence="1">
    <location>
        <position position="1"/>
    </location>
</feature>